<comment type="caution">
    <text evidence="1">The sequence shown here is derived from an EMBL/GenBank/DDBJ whole genome shotgun (WGS) entry which is preliminary data.</text>
</comment>
<organism evidence="1 2">
    <name type="scientific">Eumeta variegata</name>
    <name type="common">Bagworm moth</name>
    <name type="synonym">Eumeta japonica</name>
    <dbReference type="NCBI Taxonomy" id="151549"/>
    <lineage>
        <taxon>Eukaryota</taxon>
        <taxon>Metazoa</taxon>
        <taxon>Ecdysozoa</taxon>
        <taxon>Arthropoda</taxon>
        <taxon>Hexapoda</taxon>
        <taxon>Insecta</taxon>
        <taxon>Pterygota</taxon>
        <taxon>Neoptera</taxon>
        <taxon>Endopterygota</taxon>
        <taxon>Lepidoptera</taxon>
        <taxon>Glossata</taxon>
        <taxon>Ditrysia</taxon>
        <taxon>Tineoidea</taxon>
        <taxon>Psychidae</taxon>
        <taxon>Oiketicinae</taxon>
        <taxon>Eumeta</taxon>
    </lineage>
</organism>
<evidence type="ECO:0000313" key="2">
    <source>
        <dbReference type="Proteomes" id="UP000299102"/>
    </source>
</evidence>
<reference evidence="1 2" key="1">
    <citation type="journal article" date="2019" name="Commun. Biol.">
        <title>The bagworm genome reveals a unique fibroin gene that provides high tensile strength.</title>
        <authorList>
            <person name="Kono N."/>
            <person name="Nakamura H."/>
            <person name="Ohtoshi R."/>
            <person name="Tomita M."/>
            <person name="Numata K."/>
            <person name="Arakawa K."/>
        </authorList>
    </citation>
    <scope>NUCLEOTIDE SEQUENCE [LARGE SCALE GENOMIC DNA]</scope>
</reference>
<evidence type="ECO:0000313" key="1">
    <source>
        <dbReference type="EMBL" id="GBP86814.1"/>
    </source>
</evidence>
<name>A0A4C1ZI74_EUMVA</name>
<sequence length="118" mass="14133">MCTVHLSRAAISRIKYGLEVDLAFLTRKKYCMRSQMTQVFPFVELKKEREYPKAQHVVFYKEPKCIRFTYNEFKVFSLEIILKGFHFVEQCYRGLMKIPNSSEKFSGQMNQHFKKMVT</sequence>
<dbReference type="AlphaFoldDB" id="A0A4C1ZI74"/>
<proteinExistence type="predicted"/>
<keyword evidence="2" id="KW-1185">Reference proteome</keyword>
<gene>
    <name evidence="1" type="ORF">EVAR_99836_1</name>
</gene>
<dbReference type="OrthoDB" id="7054413at2759"/>
<protein>
    <submittedName>
        <fullName evidence="1">Uncharacterized protein</fullName>
    </submittedName>
</protein>
<dbReference type="Proteomes" id="UP000299102">
    <property type="component" value="Unassembled WGS sequence"/>
</dbReference>
<dbReference type="EMBL" id="BGZK01001818">
    <property type="protein sequence ID" value="GBP86814.1"/>
    <property type="molecule type" value="Genomic_DNA"/>
</dbReference>
<accession>A0A4C1ZI74</accession>